<dbReference type="Proteomes" id="UP000070501">
    <property type="component" value="Unassembled WGS sequence"/>
</dbReference>
<dbReference type="STRING" id="196109.A0A136J866"/>
<gene>
    <name evidence="2" type="ORF">Micbo1qcDRAFT_54834</name>
</gene>
<reference evidence="3" key="1">
    <citation type="submission" date="2016-02" db="EMBL/GenBank/DDBJ databases">
        <title>Draft genome sequence of Microdochium bolleyi, a fungal endophyte of beachgrass.</title>
        <authorList>
            <consortium name="DOE Joint Genome Institute"/>
            <person name="David A.S."/>
            <person name="May G."/>
            <person name="Haridas S."/>
            <person name="Lim J."/>
            <person name="Wang M."/>
            <person name="Labutti K."/>
            <person name="Lipzen A."/>
            <person name="Barry K."/>
            <person name="Grigoriev I.V."/>
        </authorList>
    </citation>
    <scope>NUCLEOTIDE SEQUENCE [LARGE SCALE GENOMIC DNA]</scope>
    <source>
        <strain evidence="3">J235TASD1</strain>
    </source>
</reference>
<feature type="chain" id="PRO_5007293556" evidence="1">
    <location>
        <begin position="24"/>
        <end position="470"/>
    </location>
</feature>
<evidence type="ECO:0000256" key="1">
    <source>
        <dbReference type="SAM" id="SignalP"/>
    </source>
</evidence>
<evidence type="ECO:0000313" key="3">
    <source>
        <dbReference type="Proteomes" id="UP000070501"/>
    </source>
</evidence>
<keyword evidence="3" id="KW-1185">Reference proteome</keyword>
<dbReference type="OrthoDB" id="4584900at2759"/>
<feature type="signal peptide" evidence="1">
    <location>
        <begin position="1"/>
        <end position="23"/>
    </location>
</feature>
<dbReference type="AlphaFoldDB" id="A0A136J866"/>
<name>A0A136J866_9PEZI</name>
<sequence length="470" mass="49582">MPSIRELCSLAVKLLPLLQFAHALPGGPHPGAGGLQLRSDYLEDACFTKYGTRRPCKSLATEHKTRTMTNVCTTTSTTTPVVTETAVPITVMETSMATSTTTETLPTVTSTFSTTTTIFEPSITTSITTETQTSTVFTTVIGFAPAERWAVMDRRQRGGEVMGSSETKLDARADGDAGELYASTYAGKVYPTKVICVVAATVSSSTTVTQTAATSTETIVPPSVVTTTTETIISTTTFLPTPASTTTTFSTTSTFIQSTFISTVTTTTVSTSTVYEAPVATGKLRVDRADGTGTLGYLSKSFFNGAQARYQAIEEAATVTYTGLSIDEATGQLKLRITMSPAQSDFSVLSLIQGRDSSNSDLAPGSKNYLYFGTSNGTPAGSRPALEPNSYSAATGTTRTVESDVFTMNVGTNEITAQWINTEGDLPQTFLFAQSTALYAGGDQSSFSQAYPSPVTAYVLIFVPDTVAAP</sequence>
<dbReference type="EMBL" id="KQ964248">
    <property type="protein sequence ID" value="KXJ93341.1"/>
    <property type="molecule type" value="Genomic_DNA"/>
</dbReference>
<evidence type="ECO:0000313" key="2">
    <source>
        <dbReference type="EMBL" id="KXJ93341.1"/>
    </source>
</evidence>
<keyword evidence="1" id="KW-0732">Signal</keyword>
<proteinExistence type="predicted"/>
<dbReference type="InParanoid" id="A0A136J866"/>
<protein>
    <submittedName>
        <fullName evidence="2">Uncharacterized protein</fullName>
    </submittedName>
</protein>
<organism evidence="2 3">
    <name type="scientific">Microdochium bolleyi</name>
    <dbReference type="NCBI Taxonomy" id="196109"/>
    <lineage>
        <taxon>Eukaryota</taxon>
        <taxon>Fungi</taxon>
        <taxon>Dikarya</taxon>
        <taxon>Ascomycota</taxon>
        <taxon>Pezizomycotina</taxon>
        <taxon>Sordariomycetes</taxon>
        <taxon>Xylariomycetidae</taxon>
        <taxon>Xylariales</taxon>
        <taxon>Microdochiaceae</taxon>
        <taxon>Microdochium</taxon>
    </lineage>
</organism>
<accession>A0A136J866</accession>